<reference evidence="1 2" key="1">
    <citation type="submission" date="2019-07" db="EMBL/GenBank/DDBJ databases">
        <title>Whole genome shotgun sequence of Acetobacter tropicalis NBRC 16470.</title>
        <authorList>
            <person name="Hosoyama A."/>
            <person name="Uohara A."/>
            <person name="Ohji S."/>
            <person name="Ichikawa N."/>
        </authorList>
    </citation>
    <scope>NUCLEOTIDE SEQUENCE [LARGE SCALE GENOMIC DNA]</scope>
    <source>
        <strain evidence="1 2">NBRC 16470</strain>
    </source>
</reference>
<dbReference type="AlphaFoldDB" id="A0A511FQA5"/>
<evidence type="ECO:0000313" key="2">
    <source>
        <dbReference type="Proteomes" id="UP000321800"/>
    </source>
</evidence>
<accession>A0A511FQA5</accession>
<protein>
    <submittedName>
        <fullName evidence="1">Uncharacterized protein</fullName>
    </submittedName>
</protein>
<organism evidence="1 2">
    <name type="scientific">Acetobacter tropicalis</name>
    <dbReference type="NCBI Taxonomy" id="104102"/>
    <lineage>
        <taxon>Bacteria</taxon>
        <taxon>Pseudomonadati</taxon>
        <taxon>Pseudomonadota</taxon>
        <taxon>Alphaproteobacteria</taxon>
        <taxon>Acetobacterales</taxon>
        <taxon>Acetobacteraceae</taxon>
        <taxon>Acetobacter</taxon>
    </lineage>
</organism>
<proteinExistence type="predicted"/>
<evidence type="ECO:0000313" key="1">
    <source>
        <dbReference type="EMBL" id="GEL51133.1"/>
    </source>
</evidence>
<sequence>MMVDGLAPAPHSPEESSISDHPLLFFLKPMVYFLKLRENAENKEKLGLF</sequence>
<dbReference type="EMBL" id="BJVR01000024">
    <property type="protein sequence ID" value="GEL51133.1"/>
    <property type="molecule type" value="Genomic_DNA"/>
</dbReference>
<comment type="caution">
    <text evidence="1">The sequence shown here is derived from an EMBL/GenBank/DDBJ whole genome shotgun (WGS) entry which is preliminary data.</text>
</comment>
<gene>
    <name evidence="1" type="ORF">ATR01nite_22080</name>
</gene>
<name>A0A511FQA5_9PROT</name>
<dbReference type="Proteomes" id="UP000321800">
    <property type="component" value="Unassembled WGS sequence"/>
</dbReference>